<accession>A0ABR8SWW5</accession>
<comment type="subcellular location">
    <subcellularLocation>
        <location evidence="3">Cytoplasm</location>
    </subcellularLocation>
    <text evidence="3">Associated with two foci at the outer edges of the nucleoid region in young cells, and at four foci within both cell halves in older cells.</text>
</comment>
<dbReference type="EMBL" id="JACSQL010000002">
    <property type="protein sequence ID" value="MBD7967997.1"/>
    <property type="molecule type" value="Genomic_DNA"/>
</dbReference>
<dbReference type="Pfam" id="PF02616">
    <property type="entry name" value="SMC_ScpA"/>
    <property type="match status" value="1"/>
</dbReference>
<comment type="subunit">
    <text evidence="3">Component of a cohesin-like complex composed of ScpA, ScpB and the Smc homodimer, in which ScpA and ScpB bind to the head domain of Smc. The presence of the three proteins is required for the association of the complex with DNA.</text>
</comment>
<dbReference type="Gene3D" id="1.10.10.580">
    <property type="entry name" value="Structural maintenance of chromosome 1. Chain E"/>
    <property type="match status" value="1"/>
</dbReference>
<dbReference type="Proteomes" id="UP000608071">
    <property type="component" value="Unassembled WGS sequence"/>
</dbReference>
<keyword evidence="3" id="KW-0131">Cell cycle</keyword>
<comment type="function">
    <text evidence="3">Participates in chromosomal partition during cell division. May act via the formation of a condensin-like complex containing Smc and ScpB that pull DNA away from mid-cell into both cell halves.</text>
</comment>
<evidence type="ECO:0000256" key="2">
    <source>
        <dbReference type="ARBA" id="ARBA00044777"/>
    </source>
</evidence>
<keyword evidence="3" id="KW-0132">Cell division</keyword>
<evidence type="ECO:0000313" key="4">
    <source>
        <dbReference type="EMBL" id="MBD7967997.1"/>
    </source>
</evidence>
<protein>
    <recommendedName>
        <fullName evidence="2 3">Segregation and condensation protein A</fullName>
    </recommendedName>
</protein>
<dbReference type="RefSeq" id="WP_191799206.1">
    <property type="nucleotide sequence ID" value="NZ_JACSQL010000002.1"/>
</dbReference>
<dbReference type="InterPro" id="IPR023093">
    <property type="entry name" value="ScpA-like_C"/>
</dbReference>
<dbReference type="InterPro" id="IPR003768">
    <property type="entry name" value="ScpA"/>
</dbReference>
<name>A0ABR8SWW5_9BACL</name>
<comment type="caution">
    <text evidence="4">The sequence shown here is derived from an EMBL/GenBank/DDBJ whole genome shotgun (WGS) entry which is preliminary data.</text>
</comment>
<dbReference type="Gene3D" id="6.10.250.2410">
    <property type="match status" value="1"/>
</dbReference>
<dbReference type="PANTHER" id="PTHR33969:SF2">
    <property type="entry name" value="SEGREGATION AND CONDENSATION PROTEIN A"/>
    <property type="match status" value="1"/>
</dbReference>
<sequence>MRPLTVVTYKLETFEGPLDLLLHLIDKHEIDIQDIPISHITDQYMDYIHSMQELELDITSEFLVMAATLLAIKSKILLPKPPVFADYEIYDDYMEEEMYDPRAELVQRLMEYRKFKGIARHLHERESERSLIFSKEPEDLTPYVQVEPSNPVQGLHTSDLIAAFQKALSRSSRQPAVAKIKRDEISVKDRIRDVAGALQAKGYGGKMLFSKLFHEEMIRQEIVVTFLAILELMKMKKIVCYQERLFEDIVMEWRGEKQIDGLANIEIDY</sequence>
<keyword evidence="5" id="KW-1185">Reference proteome</keyword>
<evidence type="ECO:0000313" key="5">
    <source>
        <dbReference type="Proteomes" id="UP000608071"/>
    </source>
</evidence>
<gene>
    <name evidence="3" type="primary">scpA</name>
    <name evidence="4" type="ORF">H9647_07970</name>
</gene>
<dbReference type="HAMAP" id="MF_01805">
    <property type="entry name" value="ScpA"/>
    <property type="match status" value="1"/>
</dbReference>
<keyword evidence="3" id="KW-0963">Cytoplasm</keyword>
<organism evidence="4 5">
    <name type="scientific">Paenibacillus gallinarum</name>
    <dbReference type="NCBI Taxonomy" id="2762232"/>
    <lineage>
        <taxon>Bacteria</taxon>
        <taxon>Bacillati</taxon>
        <taxon>Bacillota</taxon>
        <taxon>Bacilli</taxon>
        <taxon>Bacillales</taxon>
        <taxon>Paenibacillaceae</taxon>
        <taxon>Paenibacillus</taxon>
    </lineage>
</organism>
<evidence type="ECO:0000256" key="1">
    <source>
        <dbReference type="ARBA" id="ARBA00022829"/>
    </source>
</evidence>
<reference evidence="4 5" key="1">
    <citation type="submission" date="2020-08" db="EMBL/GenBank/DDBJ databases">
        <title>A Genomic Blueprint of the Chicken Gut Microbiome.</title>
        <authorList>
            <person name="Gilroy R."/>
            <person name="Ravi A."/>
            <person name="Getino M."/>
            <person name="Pursley I."/>
            <person name="Horton D.L."/>
            <person name="Alikhan N.-F."/>
            <person name="Baker D."/>
            <person name="Gharbi K."/>
            <person name="Hall N."/>
            <person name="Watson M."/>
            <person name="Adriaenssens E.M."/>
            <person name="Foster-Nyarko E."/>
            <person name="Jarju S."/>
            <person name="Secka A."/>
            <person name="Antonio M."/>
            <person name="Oren A."/>
            <person name="Chaudhuri R."/>
            <person name="La Ragione R.M."/>
            <person name="Hildebrand F."/>
            <person name="Pallen M.J."/>
        </authorList>
    </citation>
    <scope>NUCLEOTIDE SEQUENCE [LARGE SCALE GENOMIC DNA]</scope>
    <source>
        <strain evidence="4 5">Sa2BVA9</strain>
    </source>
</reference>
<dbReference type="PANTHER" id="PTHR33969">
    <property type="entry name" value="SEGREGATION AND CONDENSATION PROTEIN A"/>
    <property type="match status" value="1"/>
</dbReference>
<keyword evidence="1 3" id="KW-0159">Chromosome partition</keyword>
<proteinExistence type="inferred from homology"/>
<evidence type="ECO:0000256" key="3">
    <source>
        <dbReference type="HAMAP-Rule" id="MF_01805"/>
    </source>
</evidence>
<comment type="similarity">
    <text evidence="3">Belongs to the ScpA family.</text>
</comment>